<keyword evidence="5" id="KW-1185">Reference proteome</keyword>
<dbReference type="EMBL" id="LJIJ01000765">
    <property type="protein sequence ID" value="ODM94706.1"/>
    <property type="molecule type" value="Genomic_DNA"/>
</dbReference>
<evidence type="ECO:0000256" key="2">
    <source>
        <dbReference type="SAM" id="SignalP"/>
    </source>
</evidence>
<sequence length="474" mass="53182">MHILMSLFLMTSVQIDKNTDTANSYPRLNRSSQVYSSNSCTNGGEGTASSYKYLQELQNNIPPPPDDNAPLPPKRSSSLFTPGGASTLTLRHSKSSRECSSTLNPKRISIATSTFWVGHPDMEKFANGLDFGHETMKTQSVWGTSEPGSGVTAECVDVWGDPPAVKKGVLIQQREKLWSRWKERYVILTRDYLNCFRRVANVHRSGVTLSEMGSFIFKLRLADVEEIRWENRRSGSLVALVLPQEPRILLRVPNENTEALHQWYTLLQECIYMSKERRQALRNHHMSTYKTNSTTKSHDDIENGDGELSKSKSSSSPTCCSSDETDGEVKGEDNNSTTADRRSNLTLNDFVKNPWKGDMIHTHHQLSHSEISSVNQNGNGSVSRKLSSGYAIPADSLLRPNQYNGHSHHHQGSMSKRPESWTPQPNLFYRTPSIVPSQWMNKRELPLQRSAGAPFGRSTVIVCSSRLSKEVTLV</sequence>
<dbReference type="SMART" id="SM00233">
    <property type="entry name" value="PH"/>
    <property type="match status" value="1"/>
</dbReference>
<dbReference type="Gene3D" id="2.30.29.30">
    <property type="entry name" value="Pleckstrin-homology domain (PH domain)/Phosphotyrosine-binding domain (PTB)"/>
    <property type="match status" value="1"/>
</dbReference>
<dbReference type="SUPFAM" id="SSF50729">
    <property type="entry name" value="PH domain-like"/>
    <property type="match status" value="1"/>
</dbReference>
<dbReference type="Proteomes" id="UP000094527">
    <property type="component" value="Unassembled WGS sequence"/>
</dbReference>
<dbReference type="InterPro" id="IPR001849">
    <property type="entry name" value="PH_domain"/>
</dbReference>
<evidence type="ECO:0000313" key="5">
    <source>
        <dbReference type="Proteomes" id="UP000094527"/>
    </source>
</evidence>
<name>A0A1D2MNZ0_ORCCI</name>
<protein>
    <recommendedName>
        <fullName evidence="3">PH domain-containing protein</fullName>
    </recommendedName>
</protein>
<feature type="chain" id="PRO_5012294641" description="PH domain-containing protein" evidence="2">
    <location>
        <begin position="16"/>
        <end position="474"/>
    </location>
</feature>
<dbReference type="OrthoDB" id="8196563at2759"/>
<feature type="domain" description="PH" evidence="3">
    <location>
        <begin position="163"/>
        <end position="272"/>
    </location>
</feature>
<feature type="compositionally biased region" description="Low complexity" evidence="1">
    <location>
        <begin position="311"/>
        <end position="322"/>
    </location>
</feature>
<feature type="compositionally biased region" description="Pro residues" evidence="1">
    <location>
        <begin position="61"/>
        <end position="73"/>
    </location>
</feature>
<feature type="compositionally biased region" description="Polar residues" evidence="1">
    <location>
        <begin position="75"/>
        <end position="90"/>
    </location>
</feature>
<keyword evidence="2" id="KW-0732">Signal</keyword>
<feature type="region of interest" description="Disordered" evidence="1">
    <location>
        <begin position="287"/>
        <end position="341"/>
    </location>
</feature>
<dbReference type="PROSITE" id="PS50003">
    <property type="entry name" value="PH_DOMAIN"/>
    <property type="match status" value="1"/>
</dbReference>
<evidence type="ECO:0000256" key="1">
    <source>
        <dbReference type="SAM" id="MobiDB-lite"/>
    </source>
</evidence>
<feature type="compositionally biased region" description="Basic and acidic residues" evidence="1">
    <location>
        <begin position="327"/>
        <end position="341"/>
    </location>
</feature>
<gene>
    <name evidence="4" type="ORF">Ocin01_11982</name>
</gene>
<dbReference type="AlphaFoldDB" id="A0A1D2MNZ0"/>
<comment type="caution">
    <text evidence="4">The sequence shown here is derived from an EMBL/GenBank/DDBJ whole genome shotgun (WGS) entry which is preliminary data.</text>
</comment>
<accession>A0A1D2MNZ0</accession>
<dbReference type="CDD" id="cd00821">
    <property type="entry name" value="PH"/>
    <property type="match status" value="1"/>
</dbReference>
<dbReference type="InterPro" id="IPR011993">
    <property type="entry name" value="PH-like_dom_sf"/>
</dbReference>
<feature type="signal peptide" evidence="2">
    <location>
        <begin position="1"/>
        <end position="15"/>
    </location>
</feature>
<organism evidence="4 5">
    <name type="scientific">Orchesella cincta</name>
    <name type="common">Springtail</name>
    <name type="synonym">Podura cincta</name>
    <dbReference type="NCBI Taxonomy" id="48709"/>
    <lineage>
        <taxon>Eukaryota</taxon>
        <taxon>Metazoa</taxon>
        <taxon>Ecdysozoa</taxon>
        <taxon>Arthropoda</taxon>
        <taxon>Hexapoda</taxon>
        <taxon>Collembola</taxon>
        <taxon>Entomobryomorpha</taxon>
        <taxon>Entomobryoidea</taxon>
        <taxon>Orchesellidae</taxon>
        <taxon>Orchesellinae</taxon>
        <taxon>Orchesella</taxon>
    </lineage>
</organism>
<feature type="region of interest" description="Disordered" evidence="1">
    <location>
        <begin position="57"/>
        <end position="100"/>
    </location>
</feature>
<evidence type="ECO:0000313" key="4">
    <source>
        <dbReference type="EMBL" id="ODM94706.1"/>
    </source>
</evidence>
<reference evidence="4 5" key="1">
    <citation type="journal article" date="2016" name="Genome Biol. Evol.">
        <title>Gene Family Evolution Reflects Adaptation to Soil Environmental Stressors in the Genome of the Collembolan Orchesella cincta.</title>
        <authorList>
            <person name="Faddeeva-Vakhrusheva A."/>
            <person name="Derks M.F."/>
            <person name="Anvar S.Y."/>
            <person name="Agamennone V."/>
            <person name="Suring W."/>
            <person name="Smit S."/>
            <person name="van Straalen N.M."/>
            <person name="Roelofs D."/>
        </authorList>
    </citation>
    <scope>NUCLEOTIDE SEQUENCE [LARGE SCALE GENOMIC DNA]</scope>
    <source>
        <tissue evidence="4">Mixed pool</tissue>
    </source>
</reference>
<proteinExistence type="predicted"/>
<evidence type="ECO:0000259" key="3">
    <source>
        <dbReference type="PROSITE" id="PS50003"/>
    </source>
</evidence>